<proteinExistence type="predicted"/>
<name>A0ABZ0ZTY2_9ACTN</name>
<sequence length="210" mass="21868">MSEVEATSTALDTTALLDRLGGWQGIVDGAVPPLVFVAANALAGLLGYDEQALLSAAATAGTSALALGVARLALGQPLAGVLRGLVGLLLAVGLALWTGRARDFFLPGMVVDGIYAAVLTVSVLLGRPAVGCAYAALFGARAWRHDRHLQRVFATATLGWALVYGLRFSVQWLFYRNDEPELLALAKVGLGWPVTAAATILTVRAVRTAS</sequence>
<gene>
    <name evidence="2" type="ORF">SHK19_05975</name>
</gene>
<dbReference type="Proteomes" id="UP001327225">
    <property type="component" value="Chromosome"/>
</dbReference>
<evidence type="ECO:0000313" key="2">
    <source>
        <dbReference type="EMBL" id="WQQ27778.1"/>
    </source>
</evidence>
<keyword evidence="1" id="KW-0472">Membrane</keyword>
<feature type="transmembrane region" description="Helical" evidence="1">
    <location>
        <begin position="182"/>
        <end position="203"/>
    </location>
</feature>
<feature type="transmembrane region" description="Helical" evidence="1">
    <location>
        <begin position="81"/>
        <end position="99"/>
    </location>
</feature>
<dbReference type="Pfam" id="PF11361">
    <property type="entry name" value="DUF3159"/>
    <property type="match status" value="1"/>
</dbReference>
<feature type="transmembrane region" description="Helical" evidence="1">
    <location>
        <begin position="52"/>
        <end position="74"/>
    </location>
</feature>
<dbReference type="RefSeq" id="WP_322938109.1">
    <property type="nucleotide sequence ID" value="NZ_CP141059.1"/>
</dbReference>
<dbReference type="EMBL" id="CP141059">
    <property type="protein sequence ID" value="WQQ27778.1"/>
    <property type="molecule type" value="Genomic_DNA"/>
</dbReference>
<evidence type="ECO:0000313" key="3">
    <source>
        <dbReference type="Proteomes" id="UP001327225"/>
    </source>
</evidence>
<feature type="transmembrane region" description="Helical" evidence="1">
    <location>
        <begin position="114"/>
        <end position="140"/>
    </location>
</feature>
<feature type="transmembrane region" description="Helical" evidence="1">
    <location>
        <begin position="152"/>
        <end position="170"/>
    </location>
</feature>
<evidence type="ECO:0000256" key="1">
    <source>
        <dbReference type="SAM" id="Phobius"/>
    </source>
</evidence>
<keyword evidence="1" id="KW-1133">Transmembrane helix</keyword>
<reference evidence="3" key="1">
    <citation type="submission" date="2023-12" db="EMBL/GenBank/DDBJ databases">
        <title>Novel species in genus Nocardioides.</title>
        <authorList>
            <person name="Zhou H."/>
        </authorList>
    </citation>
    <scope>NUCLEOTIDE SEQUENCE [LARGE SCALE GENOMIC DNA]</scope>
    <source>
        <strain evidence="3">HM61</strain>
    </source>
</reference>
<dbReference type="InterPro" id="IPR016566">
    <property type="entry name" value="UCP010219"/>
</dbReference>
<keyword evidence="3" id="KW-1185">Reference proteome</keyword>
<accession>A0ABZ0ZTY2</accession>
<keyword evidence="1" id="KW-0812">Transmembrane</keyword>
<protein>
    <submittedName>
        <fullName evidence="2">DUF3159 domain-containing protein</fullName>
    </submittedName>
</protein>
<organism evidence="2 3">
    <name type="scientific">Nocardioides bizhenqiangii</name>
    <dbReference type="NCBI Taxonomy" id="3095076"/>
    <lineage>
        <taxon>Bacteria</taxon>
        <taxon>Bacillati</taxon>
        <taxon>Actinomycetota</taxon>
        <taxon>Actinomycetes</taxon>
        <taxon>Propionibacteriales</taxon>
        <taxon>Nocardioidaceae</taxon>
        <taxon>Nocardioides</taxon>
    </lineage>
</organism>